<dbReference type="InterPro" id="IPR009056">
    <property type="entry name" value="Cyt_c-like_dom"/>
</dbReference>
<sequence length="238" mass="26235">MKIKALLIATGLSVLSVSTAFASGHAPQSEPWTMKEWLDTKNQMPQGSVDAGQKLVEQGYCYTCHGVEGKNMTQATPSLAGQNPVYTYKMLKDYKSGRFNVDHKSDIMVHLMQIYSDQQMADMAAYYAAQPLPYAQYVAKDTEVDPGIVRLANKGDNSRMIVPCASCHGAHGEGGLNETPALTNLSPRMFVRYMEAYRDGSRNNDVVSGMAQFAKDLTDEEIQGLADYYAQLKPRGVE</sequence>
<keyword evidence="2 6" id="KW-0349">Heme</keyword>
<keyword evidence="1" id="KW-0813">Transport</keyword>
<reference evidence="9 10" key="1">
    <citation type="submission" date="2020-05" db="EMBL/GenBank/DDBJ databases">
        <title>Thiomicrorhabdus sediminis sp.nov. and Thiomicrorhabdus xiamenensis sp.nov., novel sulfur-oxidizing bacteria isolated from coastal sediment.</title>
        <authorList>
            <person name="Liu X."/>
        </authorList>
    </citation>
    <scope>NUCLEOTIDE SEQUENCE [LARGE SCALE GENOMIC DNA]</scope>
    <source>
        <strain evidence="9 10">G2</strain>
    </source>
</reference>
<dbReference type="SUPFAM" id="SSF46626">
    <property type="entry name" value="Cytochrome c"/>
    <property type="match status" value="2"/>
</dbReference>
<evidence type="ECO:0000256" key="7">
    <source>
        <dbReference type="SAM" id="SignalP"/>
    </source>
</evidence>
<dbReference type="AlphaFoldDB" id="A0A7D4SIK6"/>
<protein>
    <submittedName>
        <fullName evidence="9">C-type cytochrome</fullName>
    </submittedName>
</protein>
<accession>A0A7D4SIK6</accession>
<feature type="domain" description="Cytochrome c" evidence="8">
    <location>
        <begin position="47"/>
        <end position="131"/>
    </location>
</feature>
<evidence type="ECO:0000313" key="10">
    <source>
        <dbReference type="Proteomes" id="UP000504724"/>
    </source>
</evidence>
<dbReference type="Pfam" id="PF13442">
    <property type="entry name" value="Cytochrome_CBB3"/>
    <property type="match status" value="1"/>
</dbReference>
<feature type="signal peptide" evidence="7">
    <location>
        <begin position="1"/>
        <end position="22"/>
    </location>
</feature>
<dbReference type="Proteomes" id="UP000504724">
    <property type="component" value="Chromosome"/>
</dbReference>
<keyword evidence="3 6" id="KW-0479">Metal-binding</keyword>
<dbReference type="KEGG" id="txa:HQN79_04070"/>
<dbReference type="RefSeq" id="WP_173284412.1">
    <property type="nucleotide sequence ID" value="NZ_CP054020.1"/>
</dbReference>
<keyword evidence="7" id="KW-0732">Signal</keyword>
<keyword evidence="4" id="KW-0249">Electron transport</keyword>
<dbReference type="InterPro" id="IPR036909">
    <property type="entry name" value="Cyt_c-like_dom_sf"/>
</dbReference>
<evidence type="ECO:0000259" key="8">
    <source>
        <dbReference type="PROSITE" id="PS51007"/>
    </source>
</evidence>
<evidence type="ECO:0000256" key="4">
    <source>
        <dbReference type="ARBA" id="ARBA00022982"/>
    </source>
</evidence>
<proteinExistence type="predicted"/>
<organism evidence="9 10">
    <name type="scientific">Thiomicrorhabdus xiamenensis</name>
    <dbReference type="NCBI Taxonomy" id="2739063"/>
    <lineage>
        <taxon>Bacteria</taxon>
        <taxon>Pseudomonadati</taxon>
        <taxon>Pseudomonadota</taxon>
        <taxon>Gammaproteobacteria</taxon>
        <taxon>Thiotrichales</taxon>
        <taxon>Piscirickettsiaceae</taxon>
        <taxon>Thiomicrorhabdus</taxon>
    </lineage>
</organism>
<dbReference type="EMBL" id="CP054020">
    <property type="protein sequence ID" value="QKI88799.1"/>
    <property type="molecule type" value="Genomic_DNA"/>
</dbReference>
<keyword evidence="10" id="KW-1185">Reference proteome</keyword>
<evidence type="ECO:0000256" key="1">
    <source>
        <dbReference type="ARBA" id="ARBA00022448"/>
    </source>
</evidence>
<evidence type="ECO:0000256" key="3">
    <source>
        <dbReference type="ARBA" id="ARBA00022723"/>
    </source>
</evidence>
<evidence type="ECO:0000256" key="5">
    <source>
        <dbReference type="ARBA" id="ARBA00023004"/>
    </source>
</evidence>
<evidence type="ECO:0000313" key="9">
    <source>
        <dbReference type="EMBL" id="QKI88799.1"/>
    </source>
</evidence>
<feature type="chain" id="PRO_5028945152" evidence="7">
    <location>
        <begin position="23"/>
        <end position="238"/>
    </location>
</feature>
<feature type="domain" description="Cytochrome c" evidence="8">
    <location>
        <begin position="150"/>
        <end position="233"/>
    </location>
</feature>
<keyword evidence="5 6" id="KW-0408">Iron</keyword>
<dbReference type="GO" id="GO:0009055">
    <property type="term" value="F:electron transfer activity"/>
    <property type="evidence" value="ECO:0007669"/>
    <property type="project" value="InterPro"/>
</dbReference>
<dbReference type="PANTHER" id="PTHR33751">
    <property type="entry name" value="CBB3-TYPE CYTOCHROME C OXIDASE SUBUNIT FIXP"/>
    <property type="match status" value="1"/>
</dbReference>
<evidence type="ECO:0000256" key="6">
    <source>
        <dbReference type="PROSITE-ProRule" id="PRU00433"/>
    </source>
</evidence>
<gene>
    <name evidence="9" type="ORF">HQN79_04070</name>
</gene>
<dbReference type="PROSITE" id="PS51007">
    <property type="entry name" value="CYTC"/>
    <property type="match status" value="2"/>
</dbReference>
<dbReference type="GO" id="GO:0046872">
    <property type="term" value="F:metal ion binding"/>
    <property type="evidence" value="ECO:0007669"/>
    <property type="project" value="UniProtKB-KW"/>
</dbReference>
<dbReference type="GO" id="GO:0020037">
    <property type="term" value="F:heme binding"/>
    <property type="evidence" value="ECO:0007669"/>
    <property type="project" value="InterPro"/>
</dbReference>
<evidence type="ECO:0000256" key="2">
    <source>
        <dbReference type="ARBA" id="ARBA00022617"/>
    </source>
</evidence>
<dbReference type="Pfam" id="PF00034">
    <property type="entry name" value="Cytochrom_C"/>
    <property type="match status" value="1"/>
</dbReference>
<dbReference type="PANTHER" id="PTHR33751:SF9">
    <property type="entry name" value="CYTOCHROME C4"/>
    <property type="match status" value="1"/>
</dbReference>
<dbReference type="Gene3D" id="1.10.760.10">
    <property type="entry name" value="Cytochrome c-like domain"/>
    <property type="match status" value="2"/>
</dbReference>
<name>A0A7D4SIK6_9GAMM</name>
<dbReference type="InterPro" id="IPR050597">
    <property type="entry name" value="Cytochrome_c_Oxidase_Subunit"/>
</dbReference>